<keyword evidence="4 7" id="KW-0418">Kinase</keyword>
<keyword evidence="5" id="KW-0067">ATP-binding</keyword>
<dbReference type="InterPro" id="IPR011611">
    <property type="entry name" value="PfkB_dom"/>
</dbReference>
<dbReference type="InterPro" id="IPR050306">
    <property type="entry name" value="PfkB_Carbo_kinase"/>
</dbReference>
<dbReference type="PANTHER" id="PTHR43085">
    <property type="entry name" value="HEXOKINASE FAMILY MEMBER"/>
    <property type="match status" value="1"/>
</dbReference>
<dbReference type="GO" id="GO:0005524">
    <property type="term" value="F:ATP binding"/>
    <property type="evidence" value="ECO:0007669"/>
    <property type="project" value="UniProtKB-KW"/>
</dbReference>
<dbReference type="PROSITE" id="PS00584">
    <property type="entry name" value="PFKB_KINASES_2"/>
    <property type="match status" value="1"/>
</dbReference>
<dbReference type="CDD" id="cd01167">
    <property type="entry name" value="bac_FRK"/>
    <property type="match status" value="1"/>
</dbReference>
<comment type="similarity">
    <text evidence="1">Belongs to the carbohydrate kinase PfkB family.</text>
</comment>
<evidence type="ECO:0000256" key="4">
    <source>
        <dbReference type="ARBA" id="ARBA00022777"/>
    </source>
</evidence>
<evidence type="ECO:0000256" key="2">
    <source>
        <dbReference type="ARBA" id="ARBA00022679"/>
    </source>
</evidence>
<dbReference type="SUPFAM" id="SSF53613">
    <property type="entry name" value="Ribokinase-like"/>
    <property type="match status" value="1"/>
</dbReference>
<dbReference type="AlphaFoldDB" id="A0A542ZME4"/>
<dbReference type="PANTHER" id="PTHR43085:SF1">
    <property type="entry name" value="PSEUDOURIDINE KINASE-RELATED"/>
    <property type="match status" value="1"/>
</dbReference>
<evidence type="ECO:0000313" key="8">
    <source>
        <dbReference type="Proteomes" id="UP000319514"/>
    </source>
</evidence>
<dbReference type="RefSeq" id="WP_246092207.1">
    <property type="nucleotide sequence ID" value="NZ_BAAAKX010000001.1"/>
</dbReference>
<gene>
    <name evidence="7" type="ORF">FB474_2965</name>
</gene>
<dbReference type="Proteomes" id="UP000319514">
    <property type="component" value="Unassembled WGS sequence"/>
</dbReference>
<evidence type="ECO:0000256" key="5">
    <source>
        <dbReference type="ARBA" id="ARBA00022840"/>
    </source>
</evidence>
<accession>A0A542ZME4</accession>
<dbReference type="PROSITE" id="PS00583">
    <property type="entry name" value="PFKB_KINASES_1"/>
    <property type="match status" value="1"/>
</dbReference>
<evidence type="ECO:0000256" key="1">
    <source>
        <dbReference type="ARBA" id="ARBA00010688"/>
    </source>
</evidence>
<evidence type="ECO:0000313" key="7">
    <source>
        <dbReference type="EMBL" id="TQL61554.1"/>
    </source>
</evidence>
<dbReference type="GO" id="GO:0016301">
    <property type="term" value="F:kinase activity"/>
    <property type="evidence" value="ECO:0007669"/>
    <property type="project" value="UniProtKB-KW"/>
</dbReference>
<comment type="caution">
    <text evidence="7">The sequence shown here is derived from an EMBL/GenBank/DDBJ whole genome shotgun (WGS) entry which is preliminary data.</text>
</comment>
<keyword evidence="3" id="KW-0547">Nucleotide-binding</keyword>
<dbReference type="Pfam" id="PF00294">
    <property type="entry name" value="PfkB"/>
    <property type="match status" value="1"/>
</dbReference>
<keyword evidence="2" id="KW-0808">Transferase</keyword>
<sequence>MTAARTLVLGEALVDVVHEPDGSVREHPGGSPTNVAVGLARLGHRVDLATRIGTDERGDTIVELVGSEGITLVDGSRVAAPTSVAEATLDGSGAASYHFDIHWDLPDSVDTSGVGHVHTGSIAAVLEPGSAKVLDLIRATREHATVSYDPNARPSLMGDPAAARERVEALVALSDVVKASDEDIAWLYDHAPIPEVLRRWGTLGAVLTVVTRAHEGAVVGLSTSGQLVSVGATMVDVVDTVGAGDSFMSGLLSGLLDAELLGDAAARARLRAATLADIQPAVHRALTCAAVTVSRAGANPPGRHEL</sequence>
<organism evidence="7 8">
    <name type="scientific">Oryzihumus leptocrescens</name>
    <dbReference type="NCBI Taxonomy" id="297536"/>
    <lineage>
        <taxon>Bacteria</taxon>
        <taxon>Bacillati</taxon>
        <taxon>Actinomycetota</taxon>
        <taxon>Actinomycetes</taxon>
        <taxon>Micrococcales</taxon>
        <taxon>Intrasporangiaceae</taxon>
        <taxon>Oryzihumus</taxon>
    </lineage>
</organism>
<dbReference type="InterPro" id="IPR029056">
    <property type="entry name" value="Ribokinase-like"/>
</dbReference>
<dbReference type="Gene3D" id="3.40.1190.20">
    <property type="match status" value="1"/>
</dbReference>
<feature type="domain" description="Carbohydrate kinase PfkB" evidence="6">
    <location>
        <begin position="7"/>
        <end position="300"/>
    </location>
</feature>
<dbReference type="EMBL" id="VFOQ01000001">
    <property type="protein sequence ID" value="TQL61554.1"/>
    <property type="molecule type" value="Genomic_DNA"/>
</dbReference>
<name>A0A542ZME4_9MICO</name>
<dbReference type="InterPro" id="IPR002173">
    <property type="entry name" value="Carboh/pur_kinase_PfkB_CS"/>
</dbReference>
<protein>
    <submittedName>
        <fullName evidence="7">Fructokinase</fullName>
    </submittedName>
</protein>
<keyword evidence="8" id="KW-1185">Reference proteome</keyword>
<reference evidence="7 8" key="1">
    <citation type="submission" date="2019-06" db="EMBL/GenBank/DDBJ databases">
        <title>Sequencing the genomes of 1000 actinobacteria strains.</title>
        <authorList>
            <person name="Klenk H.-P."/>
        </authorList>
    </citation>
    <scope>NUCLEOTIDE SEQUENCE [LARGE SCALE GENOMIC DNA]</scope>
    <source>
        <strain evidence="7 8">DSM 18082</strain>
    </source>
</reference>
<evidence type="ECO:0000259" key="6">
    <source>
        <dbReference type="Pfam" id="PF00294"/>
    </source>
</evidence>
<evidence type="ECO:0000256" key="3">
    <source>
        <dbReference type="ARBA" id="ARBA00022741"/>
    </source>
</evidence>
<proteinExistence type="inferred from homology"/>